<dbReference type="PANTHER" id="PTHR23278:SF19">
    <property type="entry name" value="OBSCURIN"/>
    <property type="match status" value="1"/>
</dbReference>
<dbReference type="SMART" id="SM00060">
    <property type="entry name" value="FN3"/>
    <property type="match status" value="1"/>
</dbReference>
<keyword evidence="5" id="KW-1133">Transmembrane helix</keyword>
<feature type="region of interest" description="Disordered" evidence="4">
    <location>
        <begin position="506"/>
        <end position="545"/>
    </location>
</feature>
<evidence type="ECO:0000313" key="8">
    <source>
        <dbReference type="EMBL" id="KAK8743943.1"/>
    </source>
</evidence>
<accession>A0AAW0XVH4</accession>
<feature type="domain" description="Ig-like" evidence="6">
    <location>
        <begin position="66"/>
        <end position="164"/>
    </location>
</feature>
<keyword evidence="3" id="KW-1015">Disulfide bond</keyword>
<reference evidence="8 9" key="1">
    <citation type="journal article" date="2024" name="BMC Genomics">
        <title>Genome assembly of redclaw crayfish (Cherax quadricarinatus) provides insights into its immune adaptation and hypoxia tolerance.</title>
        <authorList>
            <person name="Liu Z."/>
            <person name="Zheng J."/>
            <person name="Li H."/>
            <person name="Fang K."/>
            <person name="Wang S."/>
            <person name="He J."/>
            <person name="Zhou D."/>
            <person name="Weng S."/>
            <person name="Chi M."/>
            <person name="Gu Z."/>
            <person name="He J."/>
            <person name="Li F."/>
            <person name="Wang M."/>
        </authorList>
    </citation>
    <scope>NUCLEOTIDE SEQUENCE [LARGE SCALE GENOMIC DNA]</scope>
    <source>
        <strain evidence="8">ZL_2023a</strain>
    </source>
</reference>
<dbReference type="InterPro" id="IPR036116">
    <property type="entry name" value="FN3_sf"/>
</dbReference>
<keyword evidence="9" id="KW-1185">Reference proteome</keyword>
<gene>
    <name evidence="8" type="ORF">OTU49_000925</name>
</gene>
<dbReference type="AlphaFoldDB" id="A0AAW0XVH4"/>
<evidence type="ECO:0000313" key="9">
    <source>
        <dbReference type="Proteomes" id="UP001445076"/>
    </source>
</evidence>
<dbReference type="InterPro" id="IPR013783">
    <property type="entry name" value="Ig-like_fold"/>
</dbReference>
<dbReference type="CDD" id="cd00063">
    <property type="entry name" value="FN3"/>
    <property type="match status" value="1"/>
</dbReference>
<dbReference type="Gene3D" id="2.60.40.10">
    <property type="entry name" value="Immunoglobulins"/>
    <property type="match status" value="4"/>
</dbReference>
<feature type="transmembrane region" description="Helical" evidence="5">
    <location>
        <begin position="470"/>
        <end position="494"/>
    </location>
</feature>
<dbReference type="InterPro" id="IPR036179">
    <property type="entry name" value="Ig-like_dom_sf"/>
</dbReference>
<comment type="caution">
    <text evidence="8">The sequence shown here is derived from an EMBL/GenBank/DDBJ whole genome shotgun (WGS) entry which is preliminary data.</text>
</comment>
<comment type="subcellular location">
    <subcellularLocation>
        <location evidence="1">Membrane</location>
        <topology evidence="1">Single-pass membrane protein</topology>
    </subcellularLocation>
</comment>
<dbReference type="EMBL" id="JARKIK010000023">
    <property type="protein sequence ID" value="KAK8743943.1"/>
    <property type="molecule type" value="Genomic_DNA"/>
</dbReference>
<feature type="domain" description="Fibronectin type-III" evidence="7">
    <location>
        <begin position="365"/>
        <end position="458"/>
    </location>
</feature>
<dbReference type="SMART" id="SM00409">
    <property type="entry name" value="IG"/>
    <property type="match status" value="3"/>
</dbReference>
<feature type="compositionally biased region" description="Polar residues" evidence="4">
    <location>
        <begin position="508"/>
        <end position="518"/>
    </location>
</feature>
<feature type="domain" description="Ig-like" evidence="6">
    <location>
        <begin position="171"/>
        <end position="263"/>
    </location>
</feature>
<feature type="compositionally biased region" description="Low complexity" evidence="4">
    <location>
        <begin position="524"/>
        <end position="536"/>
    </location>
</feature>
<feature type="non-terminal residue" evidence="8">
    <location>
        <position position="1"/>
    </location>
</feature>
<evidence type="ECO:0000259" key="7">
    <source>
        <dbReference type="PROSITE" id="PS50853"/>
    </source>
</evidence>
<evidence type="ECO:0000256" key="3">
    <source>
        <dbReference type="ARBA" id="ARBA00023157"/>
    </source>
</evidence>
<evidence type="ECO:0000256" key="2">
    <source>
        <dbReference type="ARBA" id="ARBA00023136"/>
    </source>
</evidence>
<dbReference type="Proteomes" id="UP001445076">
    <property type="component" value="Unassembled WGS sequence"/>
</dbReference>
<dbReference type="PROSITE" id="PS50835">
    <property type="entry name" value="IG_LIKE"/>
    <property type="match status" value="3"/>
</dbReference>
<evidence type="ECO:0008006" key="10">
    <source>
        <dbReference type="Google" id="ProtNLM"/>
    </source>
</evidence>
<dbReference type="InterPro" id="IPR007110">
    <property type="entry name" value="Ig-like_dom"/>
</dbReference>
<dbReference type="GO" id="GO:0016020">
    <property type="term" value="C:membrane"/>
    <property type="evidence" value="ECO:0007669"/>
    <property type="project" value="UniProtKB-SubCell"/>
</dbReference>
<dbReference type="InterPro" id="IPR003598">
    <property type="entry name" value="Ig_sub2"/>
</dbReference>
<organism evidence="8 9">
    <name type="scientific">Cherax quadricarinatus</name>
    <name type="common">Australian red claw crayfish</name>
    <dbReference type="NCBI Taxonomy" id="27406"/>
    <lineage>
        <taxon>Eukaryota</taxon>
        <taxon>Metazoa</taxon>
        <taxon>Ecdysozoa</taxon>
        <taxon>Arthropoda</taxon>
        <taxon>Crustacea</taxon>
        <taxon>Multicrustacea</taxon>
        <taxon>Malacostraca</taxon>
        <taxon>Eumalacostraca</taxon>
        <taxon>Eucarida</taxon>
        <taxon>Decapoda</taxon>
        <taxon>Pleocyemata</taxon>
        <taxon>Astacidea</taxon>
        <taxon>Parastacoidea</taxon>
        <taxon>Parastacidae</taxon>
        <taxon>Cherax</taxon>
    </lineage>
</organism>
<protein>
    <recommendedName>
        <fullName evidence="10">Nephrin</fullName>
    </recommendedName>
</protein>
<evidence type="ECO:0000256" key="1">
    <source>
        <dbReference type="ARBA" id="ARBA00004167"/>
    </source>
</evidence>
<proteinExistence type="predicted"/>
<dbReference type="InterPro" id="IPR003961">
    <property type="entry name" value="FN3_dom"/>
</dbReference>
<feature type="domain" description="Ig-like" evidence="6">
    <location>
        <begin position="268"/>
        <end position="359"/>
    </location>
</feature>
<dbReference type="InterPro" id="IPR013162">
    <property type="entry name" value="CD80_C2-set"/>
</dbReference>
<dbReference type="SUPFAM" id="SSF48726">
    <property type="entry name" value="Immunoglobulin"/>
    <property type="match status" value="3"/>
</dbReference>
<dbReference type="SUPFAM" id="SSF49265">
    <property type="entry name" value="Fibronectin type III"/>
    <property type="match status" value="1"/>
</dbReference>
<evidence type="ECO:0000256" key="4">
    <source>
        <dbReference type="SAM" id="MobiDB-lite"/>
    </source>
</evidence>
<dbReference type="Pfam" id="PF13927">
    <property type="entry name" value="Ig_3"/>
    <property type="match status" value="1"/>
</dbReference>
<dbReference type="PROSITE" id="PS50853">
    <property type="entry name" value="FN3"/>
    <property type="match status" value="1"/>
</dbReference>
<sequence>SPEGSPGRLSASTTPTGMGVKQVRAELSIPALTRDYLHANLTCRASNNNITEPLSTSLNLLLYLWPQTVEIKTTEAPLVAGQQTRLECVAVGGYPAAALVWTLTPAHATHTTTLPSTWRQVGDQTSSWVRVVPSAEDHLAALTCTAHNPNITTTTHPGLTTTITLHVLFAPLVKLELGANLGSLPITEGKDVYFECEVRANPPAREVIWRKDGVRVNNDRKGGVLVSERNLVLQMVRRTSAGDYTCSATNTQATTTSNTLHLSIRYLPVCVEEAQTVAVAEGENTRLSCKVDAQPDDDLTFTWVFNNTLDTVEVEQEGFSVLPGLSVLDYTPRSGRDYGTLSCWATNEVGTQADPCKFTIVEAGPPEPVGNCVLVNLTVGSLEVGCTPGSDGGLPQRFVARVYASPTHTLVATLQEDAPRFHVGGLTPGQDYLITITAVNAKGASLPEEIDAVRLKVAEKRMGEASGATLSPLVGVFLGLVGGFLLLLLLAVVLTRTRSNRCRCWGNRGNTEDVTSSMSPPPTTTTAAHAHTHAPTRGLHDNDGERAAPDVLRTINAELLDTHVCPEIIPTRVPPPPYSRSQAALVESLQVAPLSAVATPSSPASGGGGSGLPLYRDTGSPLHLLHDESFV</sequence>
<evidence type="ECO:0000256" key="5">
    <source>
        <dbReference type="SAM" id="Phobius"/>
    </source>
</evidence>
<keyword evidence="5" id="KW-0812">Transmembrane</keyword>
<dbReference type="InterPro" id="IPR003599">
    <property type="entry name" value="Ig_sub"/>
</dbReference>
<dbReference type="Pfam" id="PF08205">
    <property type="entry name" value="C2-set_2"/>
    <property type="match status" value="1"/>
</dbReference>
<dbReference type="PANTHER" id="PTHR23278">
    <property type="entry name" value="SIDESTEP PROTEIN"/>
    <property type="match status" value="1"/>
</dbReference>
<dbReference type="SMART" id="SM00408">
    <property type="entry name" value="IGc2"/>
    <property type="match status" value="3"/>
</dbReference>
<evidence type="ECO:0000259" key="6">
    <source>
        <dbReference type="PROSITE" id="PS50835"/>
    </source>
</evidence>
<name>A0AAW0XVH4_CHEQU</name>
<keyword evidence="2 5" id="KW-0472">Membrane</keyword>